<keyword evidence="1" id="KW-0460">Magnesium</keyword>
<evidence type="ECO:0000313" key="2">
    <source>
        <dbReference type="EMBL" id="RJX50585.1"/>
    </source>
</evidence>
<dbReference type="Gene3D" id="1.10.4080.10">
    <property type="entry name" value="ADP-ribosylation/Crystallin J1"/>
    <property type="match status" value="1"/>
</dbReference>
<dbReference type="Pfam" id="PF03747">
    <property type="entry name" value="ADP_ribosyl_GH"/>
    <property type="match status" value="1"/>
</dbReference>
<dbReference type="SUPFAM" id="SSF101478">
    <property type="entry name" value="ADP-ribosylglycohydrolase"/>
    <property type="match status" value="1"/>
</dbReference>
<reference evidence="2 3" key="1">
    <citation type="submission" date="2018-06" db="EMBL/GenBank/DDBJ databases">
        <title>Halonotius sp. F13-13 a new haloarchaeeon isolated from a solar saltern from Isla Cristina, Huelva, Spain.</title>
        <authorList>
            <person name="Duran-Viseras A."/>
            <person name="Sanchez-Porro C."/>
            <person name="Ventosa A."/>
        </authorList>
    </citation>
    <scope>NUCLEOTIDE SEQUENCE [LARGE SCALE GENOMIC DNA]</scope>
    <source>
        <strain evidence="2 3">CECT 7525</strain>
    </source>
</reference>
<comment type="cofactor">
    <cofactor evidence="1">
        <name>Mg(2+)</name>
        <dbReference type="ChEBI" id="CHEBI:18420"/>
    </cofactor>
    <text evidence="1">Binds 2 magnesium ions per subunit.</text>
</comment>
<keyword evidence="3" id="KW-1185">Reference proteome</keyword>
<sequence>MSLPTTRVDMNTTVDPNRSAGALLGLAGGNARGRPVGGLPVQAINEAHDRLTEMVGGGVHHQLPDTLTDDTDLACCIARSLVARGEFAPTMPDPRSRQGSTIHTV</sequence>
<feature type="binding site" evidence="1">
    <location>
        <position position="68"/>
    </location>
    <ligand>
        <name>Mg(2+)</name>
        <dbReference type="ChEBI" id="CHEBI:18420"/>
        <label>1</label>
    </ligand>
</feature>
<evidence type="ECO:0000256" key="1">
    <source>
        <dbReference type="PIRSR" id="PIRSR605502-1"/>
    </source>
</evidence>
<dbReference type="GO" id="GO:0046872">
    <property type="term" value="F:metal ion binding"/>
    <property type="evidence" value="ECO:0007669"/>
    <property type="project" value="UniProtKB-KW"/>
</dbReference>
<name>A0A3A6Q140_9EURY</name>
<dbReference type="Proteomes" id="UP000281564">
    <property type="component" value="Unassembled WGS sequence"/>
</dbReference>
<comment type="caution">
    <text evidence="2">The sequence shown here is derived from an EMBL/GenBank/DDBJ whole genome shotgun (WGS) entry which is preliminary data.</text>
</comment>
<evidence type="ECO:0008006" key="4">
    <source>
        <dbReference type="Google" id="ProtNLM"/>
    </source>
</evidence>
<dbReference type="InterPro" id="IPR005502">
    <property type="entry name" value="Ribosyl_crysJ1"/>
</dbReference>
<organism evidence="2 3">
    <name type="scientific">Halonotius pteroides</name>
    <dbReference type="NCBI Taxonomy" id="268735"/>
    <lineage>
        <taxon>Archaea</taxon>
        <taxon>Methanobacteriati</taxon>
        <taxon>Methanobacteriota</taxon>
        <taxon>Stenosarchaea group</taxon>
        <taxon>Halobacteria</taxon>
        <taxon>Halobacteriales</taxon>
        <taxon>Haloferacaceae</taxon>
        <taxon>Halonotius</taxon>
    </lineage>
</organism>
<dbReference type="EMBL" id="QMDW01000005">
    <property type="protein sequence ID" value="RJX50585.1"/>
    <property type="molecule type" value="Genomic_DNA"/>
</dbReference>
<accession>A0A3A6Q140</accession>
<dbReference type="InterPro" id="IPR036705">
    <property type="entry name" value="Ribosyl_crysJ1_sf"/>
</dbReference>
<evidence type="ECO:0000313" key="3">
    <source>
        <dbReference type="Proteomes" id="UP000281564"/>
    </source>
</evidence>
<dbReference type="AlphaFoldDB" id="A0A3A6Q140"/>
<keyword evidence="1" id="KW-0479">Metal-binding</keyword>
<gene>
    <name evidence="2" type="ORF">DP106_04785</name>
</gene>
<feature type="binding site" evidence="1">
    <location>
        <position position="69"/>
    </location>
    <ligand>
        <name>Mg(2+)</name>
        <dbReference type="ChEBI" id="CHEBI:18420"/>
        <label>1</label>
    </ligand>
</feature>
<feature type="binding site" evidence="1">
    <location>
        <position position="70"/>
    </location>
    <ligand>
        <name>Mg(2+)</name>
        <dbReference type="ChEBI" id="CHEBI:18420"/>
        <label>1</label>
    </ligand>
</feature>
<protein>
    <recommendedName>
        <fullName evidence="4">ADP-ribosylglycohydrolase family protein</fullName>
    </recommendedName>
</protein>
<proteinExistence type="predicted"/>